<dbReference type="EMBL" id="CP002360">
    <property type="protein sequence ID" value="AEE96455.1"/>
    <property type="molecule type" value="Genomic_DNA"/>
</dbReference>
<dbReference type="KEGG" id="mas:Mahau_1261"/>
<keyword evidence="9" id="KW-0460">Magnesium</keyword>
<keyword evidence="7" id="KW-0547">Nucleotide-binding</keyword>
<dbReference type="GO" id="GO:0046872">
    <property type="term" value="F:metal ion binding"/>
    <property type="evidence" value="ECO:0007669"/>
    <property type="project" value="UniProtKB-KW"/>
</dbReference>
<name>F3ZW75_MAHA5</name>
<keyword evidence="5" id="KW-0819">tRNA processing</keyword>
<keyword evidence="4" id="KW-0963">Cytoplasm</keyword>
<evidence type="ECO:0000256" key="6">
    <source>
        <dbReference type="ARBA" id="ARBA00022723"/>
    </source>
</evidence>
<comment type="similarity">
    <text evidence="2">Belongs to the TsaE family.</text>
</comment>
<evidence type="ECO:0000256" key="8">
    <source>
        <dbReference type="ARBA" id="ARBA00022840"/>
    </source>
</evidence>
<dbReference type="RefSeq" id="WP_013780885.1">
    <property type="nucleotide sequence ID" value="NC_015520.1"/>
</dbReference>
<dbReference type="STRING" id="697281.Mahau_1261"/>
<dbReference type="PANTHER" id="PTHR33540:SF2">
    <property type="entry name" value="TRNA THREONYLCARBAMOYLADENOSINE BIOSYNTHESIS PROTEIN TSAE"/>
    <property type="match status" value="1"/>
</dbReference>
<dbReference type="AlphaFoldDB" id="F3ZW75"/>
<keyword evidence="6" id="KW-0479">Metal-binding</keyword>
<dbReference type="InterPro" id="IPR027417">
    <property type="entry name" value="P-loop_NTPase"/>
</dbReference>
<dbReference type="eggNOG" id="COG0802">
    <property type="taxonomic scope" value="Bacteria"/>
</dbReference>
<proteinExistence type="inferred from homology"/>
<dbReference type="PANTHER" id="PTHR33540">
    <property type="entry name" value="TRNA THREONYLCARBAMOYLADENOSINE BIOSYNTHESIS PROTEIN TSAE"/>
    <property type="match status" value="1"/>
</dbReference>
<reference evidence="11 12" key="2">
    <citation type="journal article" date="2011" name="Stand. Genomic Sci.">
        <title>Complete genome sequence of Mahella australiensis type strain (50-1 BON).</title>
        <authorList>
            <person name="Sikorski J."/>
            <person name="Teshima H."/>
            <person name="Nolan M."/>
            <person name="Lucas S."/>
            <person name="Hammon N."/>
            <person name="Deshpande S."/>
            <person name="Cheng J.F."/>
            <person name="Pitluck S."/>
            <person name="Liolios K."/>
            <person name="Pagani I."/>
            <person name="Ivanova N."/>
            <person name="Huntemann M."/>
            <person name="Mavromatis K."/>
            <person name="Ovchinikova G."/>
            <person name="Pati A."/>
            <person name="Tapia R."/>
            <person name="Han C."/>
            <person name="Goodwin L."/>
            <person name="Chen A."/>
            <person name="Palaniappan K."/>
            <person name="Land M."/>
            <person name="Hauser L."/>
            <person name="Ngatchou-Djao O.D."/>
            <person name="Rohde M."/>
            <person name="Pukall R."/>
            <person name="Spring S."/>
            <person name="Abt B."/>
            <person name="Goker M."/>
            <person name="Detter J.C."/>
            <person name="Woyke T."/>
            <person name="Bristow J."/>
            <person name="Markowitz V."/>
            <person name="Hugenholtz P."/>
            <person name="Eisen J.A."/>
            <person name="Kyrpides N.C."/>
            <person name="Klenk H.P."/>
            <person name="Lapidus A."/>
        </authorList>
    </citation>
    <scope>NUCLEOTIDE SEQUENCE [LARGE SCALE GENOMIC DNA]</scope>
    <source>
        <strain evidence="12">DSM 15567 / CIP 107919 / 50-1 BON</strain>
    </source>
</reference>
<dbReference type="NCBIfam" id="TIGR00150">
    <property type="entry name" value="T6A_YjeE"/>
    <property type="match status" value="1"/>
</dbReference>
<evidence type="ECO:0000256" key="5">
    <source>
        <dbReference type="ARBA" id="ARBA00022694"/>
    </source>
</evidence>
<dbReference type="GO" id="GO:0002949">
    <property type="term" value="P:tRNA threonylcarbamoyladenosine modification"/>
    <property type="evidence" value="ECO:0007669"/>
    <property type="project" value="InterPro"/>
</dbReference>
<evidence type="ECO:0000256" key="3">
    <source>
        <dbReference type="ARBA" id="ARBA00019010"/>
    </source>
</evidence>
<evidence type="ECO:0000256" key="9">
    <source>
        <dbReference type="ARBA" id="ARBA00022842"/>
    </source>
</evidence>
<evidence type="ECO:0000313" key="12">
    <source>
        <dbReference type="Proteomes" id="UP000008457"/>
    </source>
</evidence>
<keyword evidence="12" id="KW-1185">Reference proteome</keyword>
<keyword evidence="8" id="KW-0067">ATP-binding</keyword>
<evidence type="ECO:0000256" key="4">
    <source>
        <dbReference type="ARBA" id="ARBA00022490"/>
    </source>
</evidence>
<accession>F3ZW75</accession>
<protein>
    <recommendedName>
        <fullName evidence="3">tRNA threonylcarbamoyladenosine biosynthesis protein TsaE</fullName>
    </recommendedName>
    <alternativeName>
        <fullName evidence="10">t(6)A37 threonylcarbamoyladenosine biosynthesis protein TsaE</fullName>
    </alternativeName>
</protein>
<evidence type="ECO:0000256" key="1">
    <source>
        <dbReference type="ARBA" id="ARBA00004496"/>
    </source>
</evidence>
<evidence type="ECO:0000256" key="10">
    <source>
        <dbReference type="ARBA" id="ARBA00032441"/>
    </source>
</evidence>
<gene>
    <name evidence="11" type="ordered locus">Mahau_1261</name>
</gene>
<dbReference type="Proteomes" id="UP000008457">
    <property type="component" value="Chromosome"/>
</dbReference>
<evidence type="ECO:0000256" key="2">
    <source>
        <dbReference type="ARBA" id="ARBA00007599"/>
    </source>
</evidence>
<dbReference type="HOGENOM" id="CLU_087829_3_0_9"/>
<comment type="subcellular location">
    <subcellularLocation>
        <location evidence="1">Cytoplasm</location>
    </subcellularLocation>
</comment>
<dbReference type="OrthoDB" id="9815896at2"/>
<dbReference type="GO" id="GO:0005524">
    <property type="term" value="F:ATP binding"/>
    <property type="evidence" value="ECO:0007669"/>
    <property type="project" value="UniProtKB-KW"/>
</dbReference>
<dbReference type="SUPFAM" id="SSF52540">
    <property type="entry name" value="P-loop containing nucleoside triphosphate hydrolases"/>
    <property type="match status" value="1"/>
</dbReference>
<reference evidence="12" key="1">
    <citation type="submission" date="2010-11" db="EMBL/GenBank/DDBJ databases">
        <title>The complete genome of Mahella australiensis DSM 15567.</title>
        <authorList>
            <consortium name="US DOE Joint Genome Institute (JGI-PGF)"/>
            <person name="Lucas S."/>
            <person name="Copeland A."/>
            <person name="Lapidus A."/>
            <person name="Bruce D."/>
            <person name="Goodwin L."/>
            <person name="Pitluck S."/>
            <person name="Kyrpides N."/>
            <person name="Mavromatis K."/>
            <person name="Pagani I."/>
            <person name="Ivanova N."/>
            <person name="Teshima H."/>
            <person name="Brettin T."/>
            <person name="Detter J.C."/>
            <person name="Han C."/>
            <person name="Tapia R."/>
            <person name="Land M."/>
            <person name="Hauser L."/>
            <person name="Markowitz V."/>
            <person name="Cheng J.-F."/>
            <person name="Hugenholtz P."/>
            <person name="Woyke T."/>
            <person name="Wu D."/>
            <person name="Spring S."/>
            <person name="Pukall R."/>
            <person name="Steenblock K."/>
            <person name="Schneider S."/>
            <person name="Klenk H.-P."/>
            <person name="Eisen J.A."/>
        </authorList>
    </citation>
    <scope>NUCLEOTIDE SEQUENCE [LARGE SCALE GENOMIC DNA]</scope>
    <source>
        <strain evidence="12">DSM 15567 / CIP 107919 / 50-1 BON</strain>
    </source>
</reference>
<organism evidence="11 12">
    <name type="scientific">Mahella australiensis (strain DSM 15567 / CIP 107919 / 50-1 BON)</name>
    <dbReference type="NCBI Taxonomy" id="697281"/>
    <lineage>
        <taxon>Bacteria</taxon>
        <taxon>Bacillati</taxon>
        <taxon>Bacillota</taxon>
        <taxon>Clostridia</taxon>
        <taxon>Thermoanaerobacterales</taxon>
        <taxon>Thermoanaerobacterales Family IV. Incertae Sedis</taxon>
        <taxon>Mahella</taxon>
    </lineage>
</organism>
<sequence>MRFITKCAKETFALGKRIGQLLHEGDIIALDGDLGSGKTQIVKGIARGLDITDEITSPTYTIMSQYNGRLPLYHFDVYRLEDPEQLYDIGYEEYFFDKGVTVIEWSEKIRELLPAQYMHIRILYGTDENQRIIDAKAIGPRYVEILEGLNEY</sequence>
<dbReference type="GO" id="GO:0005737">
    <property type="term" value="C:cytoplasm"/>
    <property type="evidence" value="ECO:0007669"/>
    <property type="project" value="UniProtKB-SubCell"/>
</dbReference>
<evidence type="ECO:0000256" key="7">
    <source>
        <dbReference type="ARBA" id="ARBA00022741"/>
    </source>
</evidence>
<evidence type="ECO:0000313" key="11">
    <source>
        <dbReference type="EMBL" id="AEE96455.1"/>
    </source>
</evidence>
<dbReference type="Pfam" id="PF02367">
    <property type="entry name" value="TsaE"/>
    <property type="match status" value="1"/>
</dbReference>
<dbReference type="Gene3D" id="3.40.50.300">
    <property type="entry name" value="P-loop containing nucleotide triphosphate hydrolases"/>
    <property type="match status" value="1"/>
</dbReference>
<dbReference type="InterPro" id="IPR003442">
    <property type="entry name" value="T6A_TsaE"/>
</dbReference>